<evidence type="ECO:0000256" key="2">
    <source>
        <dbReference type="ARBA" id="ARBA00022771"/>
    </source>
</evidence>
<keyword evidence="13" id="KW-1185">Reference proteome</keyword>
<evidence type="ECO:0000256" key="6">
    <source>
        <dbReference type="ARBA" id="ARBA00023163"/>
    </source>
</evidence>
<evidence type="ECO:0000256" key="8">
    <source>
        <dbReference type="ARBA" id="ARBA00023242"/>
    </source>
</evidence>
<dbReference type="GO" id="GO:0005634">
    <property type="term" value="C:nucleus"/>
    <property type="evidence" value="ECO:0007669"/>
    <property type="project" value="TreeGrafter"/>
</dbReference>
<keyword evidence="7" id="KW-0675">Receptor</keyword>
<evidence type="ECO:0000313" key="13">
    <source>
        <dbReference type="Proteomes" id="UP001432027"/>
    </source>
</evidence>
<evidence type="ECO:0000256" key="5">
    <source>
        <dbReference type="ARBA" id="ARBA00023125"/>
    </source>
</evidence>
<accession>A0AAV5UIM4</accession>
<protein>
    <recommendedName>
        <fullName evidence="14">Nuclear receptor</fullName>
    </recommendedName>
</protein>
<organism evidence="12 13">
    <name type="scientific">Pristionchus entomophagus</name>
    <dbReference type="NCBI Taxonomy" id="358040"/>
    <lineage>
        <taxon>Eukaryota</taxon>
        <taxon>Metazoa</taxon>
        <taxon>Ecdysozoa</taxon>
        <taxon>Nematoda</taxon>
        <taxon>Chromadorea</taxon>
        <taxon>Rhabditida</taxon>
        <taxon>Rhabditina</taxon>
        <taxon>Diplogasteromorpha</taxon>
        <taxon>Diplogasteroidea</taxon>
        <taxon>Neodiplogasteridae</taxon>
        <taxon>Pristionchus</taxon>
    </lineage>
</organism>
<dbReference type="Pfam" id="PF00105">
    <property type="entry name" value="zf-C4"/>
    <property type="match status" value="1"/>
</dbReference>
<dbReference type="PANTHER" id="PTHR46011">
    <property type="entry name" value="NUCLEAR HORMONE RECEPTOR FAMILY MEMBER NHR-86-RELATED"/>
    <property type="match status" value="1"/>
</dbReference>
<comment type="caution">
    <text evidence="12">The sequence shown here is derived from an EMBL/GenBank/DDBJ whole genome shotgun (WGS) entry which is preliminary data.</text>
</comment>
<feature type="region of interest" description="Disordered" evidence="9">
    <location>
        <begin position="87"/>
        <end position="110"/>
    </location>
</feature>
<proteinExistence type="predicted"/>
<keyword evidence="6" id="KW-0804">Transcription</keyword>
<keyword evidence="8" id="KW-0539">Nucleus</keyword>
<feature type="non-terminal residue" evidence="12">
    <location>
        <position position="1"/>
    </location>
</feature>
<dbReference type="SUPFAM" id="SSF57716">
    <property type="entry name" value="Glucocorticoid receptor-like (DNA-binding domain)"/>
    <property type="match status" value="1"/>
</dbReference>
<dbReference type="Gene3D" id="1.10.565.10">
    <property type="entry name" value="Retinoid X Receptor"/>
    <property type="match status" value="1"/>
</dbReference>
<feature type="domain" description="NR LBD" evidence="11">
    <location>
        <begin position="150"/>
        <end position="391"/>
    </location>
</feature>
<dbReference type="GO" id="GO:0043565">
    <property type="term" value="F:sequence-specific DNA binding"/>
    <property type="evidence" value="ECO:0007669"/>
    <property type="project" value="InterPro"/>
</dbReference>
<dbReference type="PROSITE" id="PS51843">
    <property type="entry name" value="NR_LBD"/>
    <property type="match status" value="1"/>
</dbReference>
<keyword evidence="1" id="KW-0479">Metal-binding</keyword>
<dbReference type="Proteomes" id="UP001432027">
    <property type="component" value="Unassembled WGS sequence"/>
</dbReference>
<feature type="domain" description="Nuclear receptor" evidence="10">
    <location>
        <begin position="2"/>
        <end position="62"/>
    </location>
</feature>
<dbReference type="PROSITE" id="PS51030">
    <property type="entry name" value="NUCLEAR_REC_DBD_2"/>
    <property type="match status" value="1"/>
</dbReference>
<evidence type="ECO:0000259" key="11">
    <source>
        <dbReference type="PROSITE" id="PS51843"/>
    </source>
</evidence>
<dbReference type="InterPro" id="IPR001628">
    <property type="entry name" value="Znf_hrmn_rcpt"/>
</dbReference>
<dbReference type="GO" id="GO:0008270">
    <property type="term" value="F:zinc ion binding"/>
    <property type="evidence" value="ECO:0007669"/>
    <property type="project" value="UniProtKB-KW"/>
</dbReference>
<sequence length="391" mass="44305">QSRTCLICKAQITQLHLGIDACRACAVFYRRARRSKRVSQCKSKTGKCVEDSRVLECRRCRFDLMQGIFERANLDPYILISIDKSEPESSSGLNAESPKSVSSHEPASTHPHIPMISIRYSLILLCANSDPSSSSTPLLDRIRCGYNVMTRIRRTTELCMRPVDQFVHPNAIDDNTFPIIPGTHGSIFRTKQILISSLFDFASISFPEFENLTSNEKWHFVSGCNDLFNVIESNFRAQKIFPDDDRIFLSYTTTLSTDSIDVFLSDHTEKTNIEKATTAIRKGLETHARCEKQAMRRVSPTDEEFLVLLALSFWNTESPSGDEHLSLIASTSRAAIMKDLHSYYSNIGVSDYATRIGQLFCLMVASEKVTMSILEDLELLRLMDINQQPRF</sequence>
<evidence type="ECO:0000259" key="10">
    <source>
        <dbReference type="PROSITE" id="PS51030"/>
    </source>
</evidence>
<dbReference type="GO" id="GO:0003700">
    <property type="term" value="F:DNA-binding transcription factor activity"/>
    <property type="evidence" value="ECO:0007669"/>
    <property type="project" value="InterPro"/>
</dbReference>
<dbReference type="Gene3D" id="3.30.50.10">
    <property type="entry name" value="Erythroid Transcription Factor GATA-1, subunit A"/>
    <property type="match status" value="1"/>
</dbReference>
<keyword evidence="4" id="KW-0805">Transcription regulation</keyword>
<evidence type="ECO:0000313" key="12">
    <source>
        <dbReference type="EMBL" id="GMT06829.1"/>
    </source>
</evidence>
<keyword evidence="5" id="KW-0238">DNA-binding</keyword>
<name>A0AAV5UIM4_9BILA</name>
<evidence type="ECO:0000256" key="9">
    <source>
        <dbReference type="SAM" id="MobiDB-lite"/>
    </source>
</evidence>
<dbReference type="SMART" id="SM00399">
    <property type="entry name" value="ZnF_C4"/>
    <property type="match status" value="1"/>
</dbReference>
<dbReference type="SMART" id="SM00430">
    <property type="entry name" value="HOLI"/>
    <property type="match status" value="1"/>
</dbReference>
<dbReference type="Pfam" id="PF00104">
    <property type="entry name" value="Hormone_recep"/>
    <property type="match status" value="1"/>
</dbReference>
<dbReference type="PANTHER" id="PTHR46011:SF6">
    <property type="entry name" value="HIGH ZINC ACTIVATED NUCLEAR RECEPTOR PROTEIN"/>
    <property type="match status" value="1"/>
</dbReference>
<evidence type="ECO:0000256" key="3">
    <source>
        <dbReference type="ARBA" id="ARBA00022833"/>
    </source>
</evidence>
<dbReference type="InterPro" id="IPR035500">
    <property type="entry name" value="NHR-like_dom_sf"/>
</dbReference>
<evidence type="ECO:0008006" key="14">
    <source>
        <dbReference type="Google" id="ProtNLM"/>
    </source>
</evidence>
<dbReference type="InterPro" id="IPR000536">
    <property type="entry name" value="Nucl_hrmn_rcpt_lig-bd"/>
</dbReference>
<keyword evidence="3" id="KW-0862">Zinc</keyword>
<keyword evidence="2" id="KW-0863">Zinc-finger</keyword>
<evidence type="ECO:0000256" key="1">
    <source>
        <dbReference type="ARBA" id="ARBA00022723"/>
    </source>
</evidence>
<evidence type="ECO:0000256" key="4">
    <source>
        <dbReference type="ARBA" id="ARBA00023015"/>
    </source>
</evidence>
<feature type="compositionally biased region" description="Polar residues" evidence="9">
    <location>
        <begin position="88"/>
        <end position="106"/>
    </location>
</feature>
<dbReference type="InterPro" id="IPR013088">
    <property type="entry name" value="Znf_NHR/GATA"/>
</dbReference>
<evidence type="ECO:0000256" key="7">
    <source>
        <dbReference type="ARBA" id="ARBA00023170"/>
    </source>
</evidence>
<dbReference type="SUPFAM" id="SSF48508">
    <property type="entry name" value="Nuclear receptor ligand-binding domain"/>
    <property type="match status" value="1"/>
</dbReference>
<dbReference type="AlphaFoldDB" id="A0AAV5UIM4"/>
<dbReference type="EMBL" id="BTSX01000006">
    <property type="protein sequence ID" value="GMT06829.1"/>
    <property type="molecule type" value="Genomic_DNA"/>
</dbReference>
<reference evidence="12" key="1">
    <citation type="submission" date="2023-10" db="EMBL/GenBank/DDBJ databases">
        <title>Genome assembly of Pristionchus species.</title>
        <authorList>
            <person name="Yoshida K."/>
            <person name="Sommer R.J."/>
        </authorList>
    </citation>
    <scope>NUCLEOTIDE SEQUENCE</scope>
    <source>
        <strain evidence="12">RS0144</strain>
    </source>
</reference>
<gene>
    <name evidence="12" type="ORF">PENTCL1PPCAC_29003</name>
</gene>